<dbReference type="Gene3D" id="2.150.10.10">
    <property type="entry name" value="Serralysin-like metalloprotease, C-terminal"/>
    <property type="match status" value="4"/>
</dbReference>
<dbReference type="PANTHER" id="PTHR42754">
    <property type="entry name" value="ENDOGLUCANASE"/>
    <property type="match status" value="1"/>
</dbReference>
<dbReference type="InterPro" id="IPR043709">
    <property type="entry name" value="DUF5649"/>
</dbReference>
<name>A0A517YDU2_9BACT</name>
<sequence>MAVLKDRKHRRTSPKRSTQQRTDAKRALLFETCEERRVLTGAPSFDSLTIAPIQEGSLATLVGTIADPDADETFSLTLNWGDPLSPNNSETIDLQALPGHVTWDANARTFTVTHRYLDDDPTGTIQDSYSITASVTDGNNETGNGSTSVLVQNVAPVLYWGPNAATLDTSFGTNGSAVTDVLGPGLDFLQDIAITQPDGKTVVLGFGSSFSGAESYLLRYNTNGTVDSTFGNGGKVTVGGSSFSANSLALQTDGSILVTGTGSNSSDSDFAVRRYNASGALDTNFGEQGQATIDFGEGSYDNSAKTLIQPADGKLLVIGNSYSDNNQIFTLLRLEANGLVDLSFGDSGRVHVDLGNLSENVTDAVLQPDGKILVLGTTYVSGTGADVVLLRFLADGMADDSFGTDGVVLSDLGGTEDYARSIALQTDGRILISGSTNAATQDMVAARYDETGVLDVSFGTDGVAVFDFGGGYDVVQDMLVLPDGKIILAGTTEPSGGQSLFALTKLNDNGSLDTSFGTSGLATTDLGSAYALGAAVDLQSDGSLVVGGIAVAAASVNDFDLGLARFTASGQLDLTYGSAGFVQTGFAGSTITFDRSVMAVQPDGKTLIASTIMGITGDLGWGIARNNVDGSPDLSFGTGGTLNVKVLGDFNRLGGIAIQPDGKFLVTGTVQGGAAGLDIAIRRFHGDGSADTSFGTAGTVQLELGNTSDVPRAIAVQNDGKIVVGGHTQADGETADFYVLRLQADGSFDTSFGTSGLTTTDLGTSSAQAQSLLILPDGKIVLAGGVNGFGSSFALAQYSSTGALDTSFGTAGVMLGEAESVDVAIQALAVQADGKLLGVTNTETGEIAVLRANTNGTLDTTFGTDGWATAQFDGFAEGFGVAVQSNGKILVAGTAQSTGPAGSDFAIARFTSAGVLDLTFGTAGKQKVDLNSPQDSASSIAVLPSGEIVVGGTTMNLANFSTDVAVIRLAGDASIVDHVNEGSRYRLALGLSDLGVSDYHSATIDWGDGSPLDSGSINENQGFGIMQNTHRYAESGVYLINVTVTDDDGATVYWSSPVFVDNVGPVVYYGPNPASLDPTFSGDGRDSVDVPGPSLEFVNDLAITQTDGKIVVFGFQNSFAGSKNFLARYNVDGSLDSTFGTAGIAMLAGSSFSPVAIALQSDGRIVLGGSYTGGPDGDLALQRFTATGELDLSFGTDGLVTYDLGEGTNEYGTELLIQPDGKILLAGAADVGNSRLMVIVRFNSDGSPDLPFAYNGQIGFSYSVNDYPQGLALQDDGKIILAASVSDGVDTDFLIVRFLSTGNVDSSFGDSGIVVTDLGSTYDIPAGVVIQPTGEILVAGTTGSAAPTFVVVKYDFNGELVTTFGVNGVAEVNLESESENLVDVLVQSDGQILLVGTSSTTSGGQTIALTRLDGSTGAFDTTFGDQGWATADFNASQSYAVSASLQADGKLVIGGGVFTGATFFNPDITLARFNTNGQLDSTFSDDGFVVTGLQGPLSNFERTVLAVQPDGKTLVAGSSMAIGAGGYLSLARLNADGSLDSTFGNGGSVNIYVGIAPNRIGGLAVQADGKILLTGSEFGLTTTFDVVVVRLNADGSFDNTFGTAGRTTLNINDHDESRAIAVQADGKILIGGSTVGSSGFDYFVTRLQTDGTFDSSFGTGGTTITDLGDGSNVLNALVVLPGGQIVVAGQASGFDFAFVQYTSNGELDSTFSADGILYGTPGITPFGIQSLAVQSDGKVLGATTAFTNLGQGPAVVLVNENGTIDTAFGDAGWAYVAVPGTYSEGYGVAVQADGKILVNGTFFGSEPTIQDMLVARFDTDGALDLGFGTGGIQTLDFASPQDTGWAVALSPTGGIFAAGTSFTISGSFTLDFAIARLLGDAPVPATINEGSRFPLVINFADASSFDTHTATIDWGDGTPLENASITESQGVGSLISNHRYLDDGIFTITVIVTDDEGGSTEWSHELTVLNVAPFVFAGPNPAALDPTFGGGYVTTDAPGDSFDMPLALSTTQPDGKILVLAHQSSFAGTAFHLLRYLPDGSLDSSFGTGGDVLLPSSAVFSAQTIALQADGGILLAGSIYNGTDQDMQVTRLLPNGQLDTSFGSAGSVQIDFGGTSEGLQKLLVNPVNGTLTLVGQLSDGWDVDTAIARLLPSGSLDASFGTGGKTIVDLGVFSEQMVDAALHADGWIVFGGSTWDGSQRDLFIAKVTATGALDLTFSDDGYEIADLGGDDEIQAIVIQPDSKVVFAGRFGEVEQDFTLMRLAADGTLDSAFGPGSSGLNITDFHGGNDTINDMFLQADGKILLVGTATNSSGIPSFAVARYLTDGNLDLTFGIDGLAEADVVAPRSNIVAATMQADGSIIAAGFLLGLPPAMQFDVNLVRFEANGAVDTTFGESGLVTTAFIGPTMNFGRTEVVVQPDGKTLVAGTAHDMSAAMSWNVMRYNRDGSLDTSFGNAGLVRTVFPGAMMNFVESLVLLPDGRFIVAGPIQAMGLPHMGVARYHSDGTLDTSFGVNGLAEFHFGDVDVHTADVALQADGKLVVTGFVATAGMGDILLTRIMPDGSLDTSFGTAGSTTTSVNGNDSGNSVLVQPDGKIVVAARIDAGFALLRYDPSGILDSSFGTNGIVQVLTDASPDGLVSVAIQPDGKLTGVFTTQSGDVQVSRWNSDGSYDLSFGDEGSTRIDFGGIDTGSDLAIQADGKVLIAGYSITAGPSSNDFAVARLNSDGTIDSQFGTNGFKLDDFNSPIDNAHSIALDPMGGFVVAGTTFSQFGNFTFDFAIARYNGDGNSNLTAQVGEEFPLSADFSDAGILDTHTATIDWGDGSAIETASVTEANGFGTAAGTHTYTEPGTYTAILTVIDDDGLATEREFEITVSQLGTTVELVGGNVIVTDTAGTTSNDLTISRDGVYIRISDPYFPLIALAGAIQIDAHTVDILADDITGVLLVNAADGNDTLTIDFNGGNPLPVGGIDFAGGEPQGATSDSLRIIGGEQGSVTYNYASGTSGNIILENYGTVSFTGTDHIRNTGTADNVTFNLPGTADTELSINDYSTGIAHIDSGIDSIPVTEFAVPSAGMSLAFNLGAGNQTLVINSLTLRADTDLLIDGQEGAQDVVAPSLGGPQVVTGDLFIAAETIMGVMRLEVAGDVILDAGSTGEIYLSSLQNAMSGNISVTSGSLHLSNSSSFNFGDVSLTGDLFLIAGGSIQQAPSSSIVIQGNTSVFSMGGAGDIVWDNPLNDFGGPVSIGVDGNLAISDANDLAIHGFGVSGDLTVAAAGNITQDFAINATHASFSGANIVLDNPTNDLQGLITLNAENVTLINAGDIQLGAVAVTGQLSLRTEGAVTQSTAGINTVDLAIEAGTGIYLSTGGPANHVVTIALLTSSGDVSYVGGSSLTVGTVDGINGITTSSGNISVTTSAGELFTPAPILAASGSVNVQAAQLIQMLSSMEGSAGVTVQADSFIILMGTGSITSAGNVAIHLNSNGLIILDGAIYSPTAASLSGTGSTNAFIVEAMAEFAGGLTVAGNGGEDALVYRGSLDARWNVTGANAGNIVGISGPVDFTGIAILDSGSGNDTFAFAIGSSVSGSVIGAEGSDTLDYSEFTTSVNANLLTGAATATGGVSGIENLTGGSGNDILTGDSQQNILIGNAGADSLLGNEADDTLEGGAGNDTLDGGDGNDTYLFDTDSQLGTDQLDDFLGIDTLDFSSTTTIGVTIKLAVTANQTVNSNLKLRLGTTGTFENVIGSAQNDFFTGNELSNVLTGGLGDDTYIFTTTAIEQTDTIVELPGGGTDLLNFSALDATDTLLIDLSSQSQMLGFHTNRTLQVFEAGQAANIENVTGGDGSDVLIGNAANNVLNGGSGNDSLLGGLGSNTLIGGGGTDWALTGRDTNFTVTATTLTGDDGGVDSLSGIESVNLAGGAGNNTFTLAGWTGTGSFSGNGGVDTVVATANLNMVLGDTSLTVGTKFFALDSIAVANLAGGASANQFTLSDWTGTGSITGGGGADRVIYVNDTFIILNDSHLTANGMFMTLNAIGRAELTGGASTNTFSVAGWTGNLSVDGGGDIDTILSSHDANFTLTNTSLAISGLPNWSLASVESAHLNGGDGDNTFTVSGWSGTGLVAGNGGSDTLIANRNTDFILTNANLTTTDGLALDLSSVEVANLTDGGGSHLFDVSGWTGSGKLTGAGGSDMLVVIKDTNFTLGSTYLTASDGLNMVLATMEIANLIGGESNNTFDVSGWTGTGAVVGGGGTNTVAATRNGNFTLTDSTVSVSGGFDLILSDITIANLIGGTSANTFNVTGWTGIGSLTGLGGNDIVTATKDTNFAIGDGAFTTLDGMSLALNTIEIANLTGGAGNNTFDASGWTGSGTFAGGGGTDVVRATKSANFELANNRLQTDDAMDVVLSGITVADLIAGPTGATFDITAWTGTGSLTGNGGFVSVAAVRNANFTLTDSHLSISDGTSFNLQGITVAELEGGAGNNVMDASGFSGTAVLNGLGGNDILFGGSGDDWLTGGTSDDIVVGNAGNDTLVGNAGRDLLIGGTGADNGEADLIPPGIDGGGGDDLLIAGTTSYDANIAALTAIMAEWTSGNNYATRVNNLRQGTGANGAYVLRVAGDSGLGAATVFDDDDIDNLRGQAGLDWFFANSLEDLLIDRNSSSESLSNLE</sequence>
<dbReference type="PROSITE" id="PS50093">
    <property type="entry name" value="PKD"/>
    <property type="match status" value="1"/>
</dbReference>
<dbReference type="KEGG" id="aagg:ETAA8_34950"/>
<dbReference type="GO" id="GO:0005509">
    <property type="term" value="F:calcium ion binding"/>
    <property type="evidence" value="ECO:0007669"/>
    <property type="project" value="InterPro"/>
</dbReference>
<dbReference type="Pfam" id="PF17164">
    <property type="entry name" value="DUF5122"/>
    <property type="match status" value="37"/>
</dbReference>
<dbReference type="InterPro" id="IPR013783">
    <property type="entry name" value="Ig-like_fold"/>
</dbReference>
<evidence type="ECO:0000259" key="2">
    <source>
        <dbReference type="PROSITE" id="PS50093"/>
    </source>
</evidence>
<dbReference type="InterPro" id="IPR013431">
    <property type="entry name" value="Delta_60_rpt"/>
</dbReference>
<dbReference type="SUPFAM" id="SSF50952">
    <property type="entry name" value="Soluble quinoprotein glucose dehydrogenase"/>
    <property type="match status" value="2"/>
</dbReference>
<evidence type="ECO:0000313" key="4">
    <source>
        <dbReference type="Proteomes" id="UP000315017"/>
    </source>
</evidence>
<gene>
    <name evidence="3" type="primary">cya_3</name>
    <name evidence="3" type="ORF">ETAA8_34950</name>
</gene>
<dbReference type="InterPro" id="IPR000601">
    <property type="entry name" value="PKD_dom"/>
</dbReference>
<dbReference type="SUPFAM" id="SSF101908">
    <property type="entry name" value="Putative isomerase YbhE"/>
    <property type="match status" value="1"/>
</dbReference>
<dbReference type="Gene3D" id="2.80.10.50">
    <property type="match status" value="19"/>
</dbReference>
<dbReference type="InterPro" id="IPR011041">
    <property type="entry name" value="Quinoprot_gluc/sorb_DH_b-prop"/>
</dbReference>
<dbReference type="CDD" id="cd00146">
    <property type="entry name" value="PKD"/>
    <property type="match status" value="1"/>
</dbReference>
<feature type="domain" description="PKD" evidence="2">
    <location>
        <begin position="2817"/>
        <end position="2879"/>
    </location>
</feature>
<dbReference type="NCBIfam" id="TIGR02608">
    <property type="entry name" value="delta_60_rpt"/>
    <property type="match status" value="40"/>
</dbReference>
<dbReference type="PANTHER" id="PTHR42754:SF1">
    <property type="entry name" value="LIPOPROTEIN"/>
    <property type="match status" value="1"/>
</dbReference>
<dbReference type="InterPro" id="IPR001343">
    <property type="entry name" value="Hemolysn_Ca-bd"/>
</dbReference>
<dbReference type="Gene3D" id="2.60.40.10">
    <property type="entry name" value="Immunoglobulins"/>
    <property type="match status" value="3"/>
</dbReference>
<keyword evidence="4" id="KW-1185">Reference proteome</keyword>
<dbReference type="SUPFAM" id="SSF101898">
    <property type="entry name" value="NHL repeat"/>
    <property type="match status" value="3"/>
</dbReference>
<dbReference type="Proteomes" id="UP000315017">
    <property type="component" value="Chromosome"/>
</dbReference>
<dbReference type="Pfam" id="PF18886">
    <property type="entry name" value="DUF5649"/>
    <property type="match status" value="3"/>
</dbReference>
<dbReference type="Pfam" id="PF18911">
    <property type="entry name" value="PKD_4"/>
    <property type="match status" value="2"/>
</dbReference>
<feature type="region of interest" description="Disordered" evidence="1">
    <location>
        <begin position="1"/>
        <end position="23"/>
    </location>
</feature>
<proteinExistence type="predicted"/>
<dbReference type="PRINTS" id="PR00313">
    <property type="entry name" value="CABNDNGRPT"/>
</dbReference>
<dbReference type="Pfam" id="PF00353">
    <property type="entry name" value="HemolysinCabind"/>
    <property type="match status" value="5"/>
</dbReference>
<evidence type="ECO:0000256" key="1">
    <source>
        <dbReference type="SAM" id="MobiDB-lite"/>
    </source>
</evidence>
<dbReference type="SMART" id="SM00089">
    <property type="entry name" value="PKD"/>
    <property type="match status" value="3"/>
</dbReference>
<accession>A0A517YDU2</accession>
<dbReference type="EMBL" id="CP036274">
    <property type="protein sequence ID" value="QDU28395.1"/>
    <property type="molecule type" value="Genomic_DNA"/>
</dbReference>
<organism evidence="3 4">
    <name type="scientific">Anatilimnocola aggregata</name>
    <dbReference type="NCBI Taxonomy" id="2528021"/>
    <lineage>
        <taxon>Bacteria</taxon>
        <taxon>Pseudomonadati</taxon>
        <taxon>Planctomycetota</taxon>
        <taxon>Planctomycetia</taxon>
        <taxon>Pirellulales</taxon>
        <taxon>Pirellulaceae</taxon>
        <taxon>Anatilimnocola</taxon>
    </lineage>
</organism>
<dbReference type="InterPro" id="IPR011049">
    <property type="entry name" value="Serralysin-like_metalloprot_C"/>
</dbReference>
<dbReference type="InterPro" id="IPR035986">
    <property type="entry name" value="PKD_dom_sf"/>
</dbReference>
<dbReference type="SUPFAM" id="SSF51120">
    <property type="entry name" value="beta-Roll"/>
    <property type="match status" value="3"/>
</dbReference>
<feature type="compositionally biased region" description="Basic residues" evidence="1">
    <location>
        <begin position="1"/>
        <end position="14"/>
    </location>
</feature>
<reference evidence="3 4" key="1">
    <citation type="submission" date="2019-02" db="EMBL/GenBank/DDBJ databases">
        <title>Deep-cultivation of Planctomycetes and their phenomic and genomic characterization uncovers novel biology.</title>
        <authorList>
            <person name="Wiegand S."/>
            <person name="Jogler M."/>
            <person name="Boedeker C."/>
            <person name="Pinto D."/>
            <person name="Vollmers J."/>
            <person name="Rivas-Marin E."/>
            <person name="Kohn T."/>
            <person name="Peeters S.H."/>
            <person name="Heuer A."/>
            <person name="Rast P."/>
            <person name="Oberbeckmann S."/>
            <person name="Bunk B."/>
            <person name="Jeske O."/>
            <person name="Meyerdierks A."/>
            <person name="Storesund J.E."/>
            <person name="Kallscheuer N."/>
            <person name="Luecker S."/>
            <person name="Lage O.M."/>
            <person name="Pohl T."/>
            <person name="Merkel B.J."/>
            <person name="Hornburger P."/>
            <person name="Mueller R.-W."/>
            <person name="Bruemmer F."/>
            <person name="Labrenz M."/>
            <person name="Spormann A.M."/>
            <person name="Op den Camp H."/>
            <person name="Overmann J."/>
            <person name="Amann R."/>
            <person name="Jetten M.S.M."/>
            <person name="Mascher T."/>
            <person name="Medema M.H."/>
            <person name="Devos D.P."/>
            <person name="Kaster A.-K."/>
            <person name="Ovreas L."/>
            <person name="Rohde M."/>
            <person name="Galperin M.Y."/>
            <person name="Jogler C."/>
        </authorList>
    </citation>
    <scope>NUCLEOTIDE SEQUENCE [LARGE SCALE GENOMIC DNA]</scope>
    <source>
        <strain evidence="3 4">ETA_A8</strain>
    </source>
</reference>
<dbReference type="PROSITE" id="PS00330">
    <property type="entry name" value="HEMOLYSIN_CALCIUM"/>
    <property type="match status" value="3"/>
</dbReference>
<dbReference type="SUPFAM" id="SSF63829">
    <property type="entry name" value="Calcium-dependent phosphotriesterase"/>
    <property type="match status" value="2"/>
</dbReference>
<dbReference type="SUPFAM" id="SSF49299">
    <property type="entry name" value="PKD domain"/>
    <property type="match status" value="3"/>
</dbReference>
<dbReference type="InterPro" id="IPR018511">
    <property type="entry name" value="Hemolysin-typ_Ca-bd_CS"/>
</dbReference>
<dbReference type="OrthoDB" id="291802at2"/>
<evidence type="ECO:0000313" key="3">
    <source>
        <dbReference type="EMBL" id="QDU28395.1"/>
    </source>
</evidence>
<protein>
    <submittedName>
        <fullName evidence="3">Bifunctional hemolysin/adenylate cyclase</fullName>
    </submittedName>
</protein>
<dbReference type="InterPro" id="IPR022409">
    <property type="entry name" value="PKD/Chitinase_dom"/>
</dbReference>
<dbReference type="RefSeq" id="WP_145090609.1">
    <property type="nucleotide sequence ID" value="NZ_CP036274.1"/>
</dbReference>